<feature type="chain" id="PRO_5047214730" evidence="1">
    <location>
        <begin position="20"/>
        <end position="288"/>
    </location>
</feature>
<dbReference type="RefSeq" id="WP_252760860.1">
    <property type="nucleotide sequence ID" value="NZ_JAMXLY010000020.1"/>
</dbReference>
<keyword evidence="3" id="KW-1185">Reference proteome</keyword>
<gene>
    <name evidence="2" type="ORF">NG821_06535</name>
</gene>
<evidence type="ECO:0000313" key="2">
    <source>
        <dbReference type="EMBL" id="MCO6025501.1"/>
    </source>
</evidence>
<accession>A0ABT1BWQ6</accession>
<keyword evidence="1" id="KW-0732">Signal</keyword>
<name>A0ABT1BWQ6_9BACT</name>
<protein>
    <submittedName>
        <fullName evidence="2">GLPGLI family protein</fullName>
    </submittedName>
</protein>
<dbReference type="NCBIfam" id="TIGR01200">
    <property type="entry name" value="GLPGLI"/>
    <property type="match status" value="1"/>
</dbReference>
<comment type="caution">
    <text evidence="2">The sequence shown here is derived from an EMBL/GenBank/DDBJ whole genome shotgun (WGS) entry which is preliminary data.</text>
</comment>
<organism evidence="2 3">
    <name type="scientific">Segatella cerevisiae</name>
    <dbReference type="NCBI Taxonomy" id="2053716"/>
    <lineage>
        <taxon>Bacteria</taxon>
        <taxon>Pseudomonadati</taxon>
        <taxon>Bacteroidota</taxon>
        <taxon>Bacteroidia</taxon>
        <taxon>Bacteroidales</taxon>
        <taxon>Prevotellaceae</taxon>
        <taxon>Segatella</taxon>
    </lineage>
</organism>
<feature type="signal peptide" evidence="1">
    <location>
        <begin position="1"/>
        <end position="19"/>
    </location>
</feature>
<evidence type="ECO:0000313" key="3">
    <source>
        <dbReference type="Proteomes" id="UP001204015"/>
    </source>
</evidence>
<dbReference type="Proteomes" id="UP001204015">
    <property type="component" value="Unassembled WGS sequence"/>
</dbReference>
<dbReference type="InterPro" id="IPR005901">
    <property type="entry name" value="GLPGLI"/>
</dbReference>
<reference evidence="2 3" key="1">
    <citation type="submission" date="2022-06" db="EMBL/GenBank/DDBJ databases">
        <title>A taxonomic note on the genus Prevotella: Description of four novel genera and emended description of the genera Hallella and Xylanibacter.</title>
        <authorList>
            <person name="Hitch T.C.A."/>
        </authorList>
    </citation>
    <scope>NUCLEOTIDE SEQUENCE [LARGE SCALE GENOMIC DNA]</scope>
    <source>
        <strain evidence="2 3">DSM 100619</strain>
    </source>
</reference>
<evidence type="ECO:0000256" key="1">
    <source>
        <dbReference type="SAM" id="SignalP"/>
    </source>
</evidence>
<sequence>MKKFILFMFILSGALTASAQTIDFSQAQTQKTDTSKKVVLEQPQYRATYTYRYARNAKRPNEKRQGIVLLQIGEHYNRFSDYYKFRFDSLFSVNAKQQLSAAQTMPEALLLLRKAQFEQDIVTDKKKNENTIQSTIIGSVQIYQYQEKCPDLKWELEEGDSTIAGYACKKAKTSLFGRDYIAWYAPEVNLPYGPYKFNGLPGLVFQVKDTNDNFEFVLTGLEKVSRYCPIELADKDQVTKTNRQTLRKIEKNSYANPAQALMSGGDVKIPKETLATVNAKPYNPIELE</sequence>
<dbReference type="Pfam" id="PF22252">
    <property type="entry name" value="PNGase_F-II_N"/>
    <property type="match status" value="1"/>
</dbReference>
<dbReference type="EMBL" id="JAMXLY010000020">
    <property type="protein sequence ID" value="MCO6025501.1"/>
    <property type="molecule type" value="Genomic_DNA"/>
</dbReference>
<proteinExistence type="predicted"/>